<dbReference type="PANTHER" id="PTHR10545">
    <property type="entry name" value="DIAMINE N-ACETYLTRANSFERASE"/>
    <property type="match status" value="1"/>
</dbReference>
<comment type="caution">
    <text evidence="4">The sequence shown here is derived from an EMBL/GenBank/DDBJ whole genome shotgun (WGS) entry which is preliminary data.</text>
</comment>
<keyword evidence="4" id="KW-0687">Ribonucleoprotein</keyword>
<evidence type="ECO:0000259" key="3">
    <source>
        <dbReference type="PROSITE" id="PS51186"/>
    </source>
</evidence>
<dbReference type="CDD" id="cd04301">
    <property type="entry name" value="NAT_SF"/>
    <property type="match status" value="1"/>
</dbReference>
<dbReference type="GO" id="GO:0005840">
    <property type="term" value="C:ribosome"/>
    <property type="evidence" value="ECO:0007669"/>
    <property type="project" value="UniProtKB-KW"/>
</dbReference>
<dbReference type="InterPro" id="IPR051016">
    <property type="entry name" value="Diverse_Substrate_AcTransf"/>
</dbReference>
<keyword evidence="1" id="KW-0808">Transferase</keyword>
<gene>
    <name evidence="4" type="ORF">EDD69_104216</name>
</gene>
<keyword evidence="5" id="KW-1185">Reference proteome</keyword>
<dbReference type="Gene3D" id="3.40.630.30">
    <property type="match status" value="1"/>
</dbReference>
<evidence type="ECO:0000256" key="2">
    <source>
        <dbReference type="ARBA" id="ARBA00023315"/>
    </source>
</evidence>
<dbReference type="PROSITE" id="PS51186">
    <property type="entry name" value="GNAT"/>
    <property type="match status" value="1"/>
</dbReference>
<keyword evidence="2" id="KW-0012">Acyltransferase</keyword>
<proteinExistence type="predicted"/>
<dbReference type="GO" id="GO:0008080">
    <property type="term" value="F:N-acetyltransferase activity"/>
    <property type="evidence" value="ECO:0007669"/>
    <property type="project" value="TreeGrafter"/>
</dbReference>
<dbReference type="AlphaFoldDB" id="A0A4R1QFU0"/>
<dbReference type="InterPro" id="IPR000182">
    <property type="entry name" value="GNAT_dom"/>
</dbReference>
<dbReference type="InterPro" id="IPR016181">
    <property type="entry name" value="Acyl_CoA_acyltransferase"/>
</dbReference>
<evidence type="ECO:0000256" key="1">
    <source>
        <dbReference type="ARBA" id="ARBA00022679"/>
    </source>
</evidence>
<dbReference type="Proteomes" id="UP000295658">
    <property type="component" value="Unassembled WGS sequence"/>
</dbReference>
<evidence type="ECO:0000313" key="5">
    <source>
        <dbReference type="Proteomes" id="UP000295658"/>
    </source>
</evidence>
<feature type="domain" description="N-acetyltransferase" evidence="3">
    <location>
        <begin position="5"/>
        <end position="151"/>
    </location>
</feature>
<reference evidence="4 5" key="1">
    <citation type="submission" date="2019-03" db="EMBL/GenBank/DDBJ databases">
        <title>Genomic Encyclopedia of Type Strains, Phase IV (KMG-IV): sequencing the most valuable type-strain genomes for metagenomic binning, comparative biology and taxonomic classification.</title>
        <authorList>
            <person name="Goeker M."/>
        </authorList>
    </citation>
    <scope>NUCLEOTIDE SEQUENCE [LARGE SCALE GENOMIC DNA]</scope>
    <source>
        <strain evidence="4 5">DSM 24979</strain>
    </source>
</reference>
<dbReference type="EMBL" id="SLUL01000004">
    <property type="protein sequence ID" value="TCL51161.1"/>
    <property type="molecule type" value="Genomic_DNA"/>
</dbReference>
<protein>
    <submittedName>
        <fullName evidence="4">Ribosomal protein S18 acetylase RimI-like enzyme</fullName>
    </submittedName>
</protein>
<accession>A0A4R1QFU0</accession>
<dbReference type="SUPFAM" id="SSF55729">
    <property type="entry name" value="Acyl-CoA N-acyltransferases (Nat)"/>
    <property type="match status" value="1"/>
</dbReference>
<keyword evidence="4" id="KW-0689">Ribosomal protein</keyword>
<evidence type="ECO:0000313" key="4">
    <source>
        <dbReference type="EMBL" id="TCL51161.1"/>
    </source>
</evidence>
<dbReference type="Pfam" id="PF00583">
    <property type="entry name" value="Acetyltransf_1"/>
    <property type="match status" value="1"/>
</dbReference>
<sequence length="151" mass="17432">MRDNVVIRPTIKQDISELYELMMLYIVGFYNQPAPKENDLKGLINHLLENPSTGIQFVAEHQGKLLGFATLYFTFSTLKVKRQAILNDLFVIPNARGKKIGEKLFQACLEYIRENEFASMTWETAKDNKVAQSLYNKMGGKLSEWLFYEIS</sequence>
<name>A0A4R1QFU0_9BACL</name>
<organism evidence="4 5">
    <name type="scientific">Thermolongibacillus altinsuensis</name>
    <dbReference type="NCBI Taxonomy" id="575256"/>
    <lineage>
        <taxon>Bacteria</taxon>
        <taxon>Bacillati</taxon>
        <taxon>Bacillota</taxon>
        <taxon>Bacilli</taxon>
        <taxon>Bacillales</taxon>
        <taxon>Anoxybacillaceae</taxon>
        <taxon>Thermolongibacillus</taxon>
    </lineage>
</organism>
<dbReference type="PANTHER" id="PTHR10545:SF29">
    <property type="entry name" value="GH14572P-RELATED"/>
    <property type="match status" value="1"/>
</dbReference>